<name>A0A6I9VK32_BACDO</name>
<feature type="transmembrane region" description="Helical" evidence="2">
    <location>
        <begin position="408"/>
        <end position="435"/>
    </location>
</feature>
<dbReference type="Proteomes" id="UP001652620">
    <property type="component" value="Chromosome 1"/>
</dbReference>
<evidence type="ECO:0000256" key="2">
    <source>
        <dbReference type="SAM" id="Phobius"/>
    </source>
</evidence>
<feature type="region of interest" description="Disordered" evidence="1">
    <location>
        <begin position="834"/>
        <end position="874"/>
    </location>
</feature>
<keyword evidence="3" id="KW-1185">Reference proteome</keyword>
<feature type="region of interest" description="Disordered" evidence="1">
    <location>
        <begin position="710"/>
        <end position="812"/>
    </location>
</feature>
<feature type="compositionally biased region" description="Basic and acidic residues" evidence="1">
    <location>
        <begin position="790"/>
        <end position="809"/>
    </location>
</feature>
<keyword evidence="2" id="KW-1133">Transmembrane helix</keyword>
<feature type="transmembrane region" description="Helical" evidence="2">
    <location>
        <begin position="73"/>
        <end position="94"/>
    </location>
</feature>
<protein>
    <submittedName>
        <fullName evidence="4">Uncharacterized protein LOC105232349 isoform X2</fullName>
    </submittedName>
</protein>
<organism evidence="3 4">
    <name type="scientific">Bactrocera dorsalis</name>
    <name type="common">Oriental fruit fly</name>
    <name type="synonym">Dacus dorsalis</name>
    <dbReference type="NCBI Taxonomy" id="27457"/>
    <lineage>
        <taxon>Eukaryota</taxon>
        <taxon>Metazoa</taxon>
        <taxon>Ecdysozoa</taxon>
        <taxon>Arthropoda</taxon>
        <taxon>Hexapoda</taxon>
        <taxon>Insecta</taxon>
        <taxon>Pterygota</taxon>
        <taxon>Neoptera</taxon>
        <taxon>Endopterygota</taxon>
        <taxon>Diptera</taxon>
        <taxon>Brachycera</taxon>
        <taxon>Muscomorpha</taxon>
        <taxon>Tephritoidea</taxon>
        <taxon>Tephritidae</taxon>
        <taxon>Bactrocera</taxon>
        <taxon>Bactrocera</taxon>
    </lineage>
</organism>
<gene>
    <name evidence="4" type="primary">LOC105232349</name>
</gene>
<evidence type="ECO:0000313" key="4">
    <source>
        <dbReference type="RefSeq" id="XP_011212307.2"/>
    </source>
</evidence>
<keyword evidence="2" id="KW-0812">Transmembrane</keyword>
<evidence type="ECO:0000313" key="3">
    <source>
        <dbReference type="Proteomes" id="UP001652620"/>
    </source>
</evidence>
<dbReference type="OrthoDB" id="7969702at2759"/>
<keyword evidence="2" id="KW-0472">Membrane</keyword>
<feature type="compositionally biased region" description="Basic residues" evidence="1">
    <location>
        <begin position="717"/>
        <end position="733"/>
    </location>
</feature>
<feature type="transmembrane region" description="Helical" evidence="2">
    <location>
        <begin position="678"/>
        <end position="700"/>
    </location>
</feature>
<dbReference type="RefSeq" id="XP_011212307.2">
    <property type="nucleotide sequence ID" value="XM_011214005.4"/>
</dbReference>
<proteinExistence type="predicted"/>
<feature type="compositionally biased region" description="Basic and acidic residues" evidence="1">
    <location>
        <begin position="739"/>
        <end position="751"/>
    </location>
</feature>
<reference evidence="3" key="1">
    <citation type="submission" date="2025-05" db="UniProtKB">
        <authorList>
            <consortium name="RefSeq"/>
        </authorList>
    </citation>
    <scope>NUCLEOTIDE SEQUENCE [LARGE SCALE GENOMIC DNA]</scope>
</reference>
<feature type="compositionally biased region" description="Polar residues" evidence="1">
    <location>
        <begin position="861"/>
        <end position="874"/>
    </location>
</feature>
<dbReference type="GeneID" id="105232349"/>
<evidence type="ECO:0000256" key="1">
    <source>
        <dbReference type="SAM" id="MobiDB-lite"/>
    </source>
</evidence>
<sequence>MWANDKPDRSFELNLARGKKQSSCSPGWMYSIGEAFVGLSAADELPDGYATSVGFGERFRNGEFLPLFSEYPLLIYLLILGILVTVCGIAYVIYRWRVGTPLYRYLDNEISKELSMWFCMCYILALITCVFLLFSIAIMLTANKNIRKTKEDRAWRLKLADESINEIISKLENVNFARPLENVNQISAKFHRAIERKAQPYLGESLRSVDNLDLVNYKSDVNELLETFAHCNAYMLHFLDSWRYYDTNATRFAKLVNTMESRKALQAVRRVREDFANVVYKVMQQNRAFYNYYRELETLSDEMLTEHVKNNDRSLEFANTIDKNLQNIETKLEALGTSLQQRANKIYELKENLLEVSSGAGYIEFSDTLITFGYVVSILMMLIVFLALIFMPLWYLGSLYCRKCKWIAGILPLTTAAFIFIFYLVFVLTIMYYFLHGMVAKDGICDGKRALDAGRADIIDDCIINSAIFENYSHTKAKSIYDTSTSEIEAALKAIETLPRRVKRAPTTKPSAAEKFERFRINKTVIQDIYVEMLKVAVYAPKNIEPFALIWHANRLSKVKALQELNCTHAIGNTMAVSLHGQVASEMDKLYRTTWRVEALLQDLPTQLKANRDDTGDFDGITELTKNLRAIFNAGKEPLRRIISHSAGPKLPTCKSVAQLYKSLKTPACECLVPSMNLYWFGAFVAICLLLLLLALILCLEEMIRRSALSNRESRSRLKPSKSHHSHRGRGSSRTRSSSRPERLSRRDMLPRHLQRQQQQQPSHGQRDMKDNFTFESYPDMPAKLQQARSLERKPDKRKEPRNVWKNEAFRYPGPGGSDISTMLQCFRGPRSISKTLEQRGRSQPSERSANIHHKEPTLIAQRSTNETLVDGPTTSGAIPKIKLPPGKVGIVVCPCGCGKPSKIYGTKQDIERIRKAGKVCIAKRGQQFKDKRLRPLASVVELKGTEEGNEDVA</sequence>
<feature type="transmembrane region" description="Helical" evidence="2">
    <location>
        <begin position="114"/>
        <end position="140"/>
    </location>
</feature>
<feature type="transmembrane region" description="Helical" evidence="2">
    <location>
        <begin position="372"/>
        <end position="396"/>
    </location>
</feature>
<dbReference type="AlphaFoldDB" id="A0A6I9VK32"/>
<accession>A0A6I9VK32</accession>
<reference evidence="4" key="2">
    <citation type="submission" date="2025-08" db="UniProtKB">
        <authorList>
            <consortium name="RefSeq"/>
        </authorList>
    </citation>
    <scope>IDENTIFICATION</scope>
    <source>
        <tissue evidence="4">Adult</tissue>
    </source>
</reference>